<proteinExistence type="predicted"/>
<evidence type="ECO:0000313" key="1">
    <source>
        <dbReference type="EMBL" id="KNH48514.1"/>
    </source>
</evidence>
<keyword evidence="2" id="KW-1185">Reference proteome</keyword>
<dbReference type="Proteomes" id="UP000003163">
    <property type="component" value="Unassembled WGS sequence"/>
</dbReference>
<dbReference type="VEuPathDB" id="MicrosporidiaDB:EDEG_05103"/>
<gene>
    <name evidence="1" type="ORF">EDEG_05103</name>
</gene>
<dbReference type="EMBL" id="AFBI03000127">
    <property type="protein sequence ID" value="KNH48514.1"/>
    <property type="molecule type" value="Genomic_DNA"/>
</dbReference>
<reference evidence="1 2" key="1">
    <citation type="submission" date="2011-08" db="EMBL/GenBank/DDBJ databases">
        <authorList>
            <person name="Liu Z.J."/>
            <person name="Shi F.L."/>
            <person name="Lu J.Q."/>
            <person name="Li M."/>
            <person name="Wang Z.L."/>
        </authorList>
    </citation>
    <scope>NUCLEOTIDE SEQUENCE [LARGE SCALE GENOMIC DNA]</scope>
    <source>
        <strain evidence="1 2">USNM 41457</strain>
    </source>
</reference>
<comment type="caution">
    <text evidence="1">The sequence shown here is derived from an EMBL/GenBank/DDBJ whole genome shotgun (WGS) entry which is preliminary data.</text>
</comment>
<organism evidence="1 2">
    <name type="scientific">Edhazardia aedis (strain USNM 41457)</name>
    <name type="common">Microsporidian parasite</name>
    <dbReference type="NCBI Taxonomy" id="1003232"/>
    <lineage>
        <taxon>Eukaryota</taxon>
        <taxon>Fungi</taxon>
        <taxon>Fungi incertae sedis</taxon>
        <taxon>Microsporidia</taxon>
        <taxon>Edhazardia</taxon>
    </lineage>
</organism>
<dbReference type="InParanoid" id="A0A0L1P7A0"/>
<protein>
    <submittedName>
        <fullName evidence="1">Uncharacterized protein</fullName>
    </submittedName>
</protein>
<sequence>VATSGPQTYIAHNILCLPRIILSFDTIKGDAHEPTHEATVKRCGKKKKDVNSDRWSYPDTEIFNHVIKHYYTNLSIYCLFLRHSTRSPVEYGTYMNLFNVNFKCCRLKNN</sequence>
<name>A0A0L1P7A0_EDHAE</name>
<accession>A0A0L1P7A0</accession>
<feature type="non-terminal residue" evidence="1">
    <location>
        <position position="1"/>
    </location>
</feature>
<evidence type="ECO:0000313" key="2">
    <source>
        <dbReference type="Proteomes" id="UP000003163"/>
    </source>
</evidence>
<reference evidence="2" key="2">
    <citation type="submission" date="2015-07" db="EMBL/GenBank/DDBJ databases">
        <title>Contrasting host-pathogen interactions and genome evolution in two generalist and specialist microsporidian pathogens of mosquitoes.</title>
        <authorList>
            <consortium name="The Broad Institute Genomics Platform"/>
            <consortium name="The Broad Institute Genome Sequencing Center for Infectious Disease"/>
            <person name="Cuomo C.A."/>
            <person name="Sanscrainte N.D."/>
            <person name="Goldberg J.M."/>
            <person name="Heiman D."/>
            <person name="Young S."/>
            <person name="Zeng Q."/>
            <person name="Becnel J.J."/>
            <person name="Birren B.W."/>
        </authorList>
    </citation>
    <scope>NUCLEOTIDE SEQUENCE [LARGE SCALE GENOMIC DNA]</scope>
    <source>
        <strain evidence="2">USNM 41457</strain>
    </source>
</reference>
<dbReference type="AlphaFoldDB" id="A0A0L1P7A0"/>